<accession>A0AAV4Y4D3</accession>
<proteinExistence type="predicted"/>
<evidence type="ECO:0000313" key="1">
    <source>
        <dbReference type="EMBL" id="GIZ01014.1"/>
    </source>
</evidence>
<dbReference type="Proteomes" id="UP001054945">
    <property type="component" value="Unassembled WGS sequence"/>
</dbReference>
<dbReference type="AlphaFoldDB" id="A0AAV4Y4D3"/>
<name>A0AAV4Y4D3_CAEEX</name>
<evidence type="ECO:0000313" key="2">
    <source>
        <dbReference type="Proteomes" id="UP001054945"/>
    </source>
</evidence>
<gene>
    <name evidence="1" type="ORF">CEXT_268601</name>
</gene>
<dbReference type="EMBL" id="BPLR01018613">
    <property type="protein sequence ID" value="GIZ01014.1"/>
    <property type="molecule type" value="Genomic_DNA"/>
</dbReference>
<organism evidence="1 2">
    <name type="scientific">Caerostris extrusa</name>
    <name type="common">Bark spider</name>
    <name type="synonym">Caerostris bankana</name>
    <dbReference type="NCBI Taxonomy" id="172846"/>
    <lineage>
        <taxon>Eukaryota</taxon>
        <taxon>Metazoa</taxon>
        <taxon>Ecdysozoa</taxon>
        <taxon>Arthropoda</taxon>
        <taxon>Chelicerata</taxon>
        <taxon>Arachnida</taxon>
        <taxon>Araneae</taxon>
        <taxon>Araneomorphae</taxon>
        <taxon>Entelegynae</taxon>
        <taxon>Araneoidea</taxon>
        <taxon>Araneidae</taxon>
        <taxon>Caerostris</taxon>
    </lineage>
</organism>
<keyword evidence="2" id="KW-1185">Reference proteome</keyword>
<comment type="caution">
    <text evidence="1">The sequence shown here is derived from an EMBL/GenBank/DDBJ whole genome shotgun (WGS) entry which is preliminary data.</text>
</comment>
<sequence length="82" mass="9257">MDFSLAIGCVNVVKLMCTHHGGLHLCPWRKDLLTGTAAVMWKLQHSNCSPKASLTDGLEGLHHEHLLKYQKSHKTIFVFIVY</sequence>
<protein>
    <submittedName>
        <fullName evidence="1">Uncharacterized protein</fullName>
    </submittedName>
</protein>
<reference evidence="1 2" key="1">
    <citation type="submission" date="2021-06" db="EMBL/GenBank/DDBJ databases">
        <title>Caerostris extrusa draft genome.</title>
        <authorList>
            <person name="Kono N."/>
            <person name="Arakawa K."/>
        </authorList>
    </citation>
    <scope>NUCLEOTIDE SEQUENCE [LARGE SCALE GENOMIC DNA]</scope>
</reference>